<dbReference type="CDD" id="cd10537">
    <property type="entry name" value="SET_SETD9"/>
    <property type="match status" value="1"/>
</dbReference>
<accession>A0A6P8IJ02</accession>
<dbReference type="OrthoDB" id="442460at2759"/>
<dbReference type="InParanoid" id="A0A6P8IJ02"/>
<dbReference type="RefSeq" id="XP_031566670.1">
    <property type="nucleotide sequence ID" value="XM_031710810.1"/>
</dbReference>
<organism evidence="1 2">
    <name type="scientific">Actinia tenebrosa</name>
    <name type="common">Australian red waratah sea anemone</name>
    <dbReference type="NCBI Taxonomy" id="6105"/>
    <lineage>
        <taxon>Eukaryota</taxon>
        <taxon>Metazoa</taxon>
        <taxon>Cnidaria</taxon>
        <taxon>Anthozoa</taxon>
        <taxon>Hexacorallia</taxon>
        <taxon>Actiniaria</taxon>
        <taxon>Actiniidae</taxon>
        <taxon>Actinia</taxon>
    </lineage>
</organism>
<dbReference type="InterPro" id="IPR040415">
    <property type="entry name" value="SETD9"/>
</dbReference>
<gene>
    <name evidence="2" type="primary">LOC116301708</name>
</gene>
<dbReference type="FunCoup" id="A0A6P8IJ02">
    <property type="interactions" value="401"/>
</dbReference>
<name>A0A6P8IJ02_ACTTE</name>
<dbReference type="Proteomes" id="UP000515163">
    <property type="component" value="Unplaced"/>
</dbReference>
<sequence>MKRWLDKWNSYKYRFVPWITFNLKNRTVREVPNASEDNIIPENTLQQLLLGVITALNENEAKHDTNKHNTQDTALEVMNKVLGYKTQRKPSLLSGGGEGLFVTQGVVPRGSLVALYPGTVYWPYEPIFFQSIANHFVFRCIDGLLIDGNDRGISKSIFRSSGLRDQLGPYVPCDLSWLDGTFHNPLAVGQYANNASKRHPANVAYQELDIVIKTVPINLLKYIPNVWYGADNIGRDNAFIRTVALVSTREINEGEEVLSSYFTVIH</sequence>
<reference evidence="2" key="1">
    <citation type="submission" date="2025-08" db="UniProtKB">
        <authorList>
            <consortium name="RefSeq"/>
        </authorList>
    </citation>
    <scope>IDENTIFICATION</scope>
    <source>
        <tissue evidence="2">Tentacle</tissue>
    </source>
</reference>
<evidence type="ECO:0000313" key="2">
    <source>
        <dbReference type="RefSeq" id="XP_031566670.1"/>
    </source>
</evidence>
<dbReference type="AlphaFoldDB" id="A0A6P8IJ02"/>
<keyword evidence="1" id="KW-1185">Reference proteome</keyword>
<dbReference type="GeneID" id="116301708"/>
<dbReference type="PANTHER" id="PTHR33524:SF2">
    <property type="entry name" value="SET DOMAIN-CONTAINING PROTEIN 9"/>
    <property type="match status" value="1"/>
</dbReference>
<protein>
    <submittedName>
        <fullName evidence="2">SET domain-containing protein 9-like</fullName>
    </submittedName>
</protein>
<dbReference type="KEGG" id="aten:116301708"/>
<proteinExistence type="predicted"/>
<evidence type="ECO:0000313" key="1">
    <source>
        <dbReference type="Proteomes" id="UP000515163"/>
    </source>
</evidence>
<dbReference type="PANTHER" id="PTHR33524">
    <property type="entry name" value="C5ORF35"/>
    <property type="match status" value="1"/>
</dbReference>